<evidence type="ECO:0000313" key="2">
    <source>
        <dbReference type="EMBL" id="ESO97444.1"/>
    </source>
</evidence>
<dbReference type="GeneID" id="20238058"/>
<protein>
    <submittedName>
        <fullName evidence="2">Uncharacterized protein</fullName>
    </submittedName>
</protein>
<dbReference type="OrthoDB" id="6093338at2759"/>
<dbReference type="CTD" id="20238058"/>
<feature type="region of interest" description="Disordered" evidence="1">
    <location>
        <begin position="342"/>
        <end position="365"/>
    </location>
</feature>
<organism evidence="2 3">
    <name type="scientific">Lottia gigantea</name>
    <name type="common">Giant owl limpet</name>
    <dbReference type="NCBI Taxonomy" id="225164"/>
    <lineage>
        <taxon>Eukaryota</taxon>
        <taxon>Metazoa</taxon>
        <taxon>Spiralia</taxon>
        <taxon>Lophotrochozoa</taxon>
        <taxon>Mollusca</taxon>
        <taxon>Gastropoda</taxon>
        <taxon>Patellogastropoda</taxon>
        <taxon>Lottioidea</taxon>
        <taxon>Lottiidae</taxon>
        <taxon>Lottia</taxon>
    </lineage>
</organism>
<dbReference type="AlphaFoldDB" id="V4C705"/>
<sequence>MAPEHSISEKMCEYEGATNRKDLAPALKLPENDNKKCYIKIILPSQSDDSIAETATEPEINHQVHFPKLEPPQCSVTPRSESVSPTPHPNTPVPDEHDIAGPVLVSGVGDSIATRKHPVEVQEQSRHEKKTLVDPKGELAIYNRTDIAKHYPIRSLQTPKKTLLLERPKNSNFAGSFVDIGGWQDELKKTNSVTAEDILKKRSKTYPSLHSKSLCKASKFRFEHHEDLTRYIRDYRYTQTVGKMGRRLWDGSHQNLHHHNGSQRSLGVPGFRVKTTDPVARTFLPNTPRIATDVNLHGGCILCEQEKFRLRNSFPKRVFLSWSQYMTLCKSNTFMMSQASTGVTELPPRETPTTPYPTPRSVSAYSPTRPIRLLNQREKASDLNFKYQSLSERKPRQIVQRRSMPEQNSIVDKTLLVYRLSEKMRQSTSLSKLDQIDASGN</sequence>
<accession>V4C705</accession>
<evidence type="ECO:0000256" key="1">
    <source>
        <dbReference type="SAM" id="MobiDB-lite"/>
    </source>
</evidence>
<dbReference type="HOGENOM" id="CLU_621562_0_0_1"/>
<feature type="region of interest" description="Disordered" evidence="1">
    <location>
        <begin position="65"/>
        <end position="97"/>
    </location>
</feature>
<dbReference type="RefSeq" id="XP_009052031.1">
    <property type="nucleotide sequence ID" value="XM_009053783.1"/>
</dbReference>
<feature type="compositionally biased region" description="Polar residues" evidence="1">
    <location>
        <begin position="74"/>
        <end position="85"/>
    </location>
</feature>
<proteinExistence type="predicted"/>
<gene>
    <name evidence="2" type="ORF">LOTGIDRAFT_159475</name>
</gene>
<keyword evidence="3" id="KW-1185">Reference proteome</keyword>
<name>V4C705_LOTGI</name>
<reference evidence="2 3" key="1">
    <citation type="journal article" date="2013" name="Nature">
        <title>Insights into bilaterian evolution from three spiralian genomes.</title>
        <authorList>
            <person name="Simakov O."/>
            <person name="Marletaz F."/>
            <person name="Cho S.J."/>
            <person name="Edsinger-Gonzales E."/>
            <person name="Havlak P."/>
            <person name="Hellsten U."/>
            <person name="Kuo D.H."/>
            <person name="Larsson T."/>
            <person name="Lv J."/>
            <person name="Arendt D."/>
            <person name="Savage R."/>
            <person name="Osoegawa K."/>
            <person name="de Jong P."/>
            <person name="Grimwood J."/>
            <person name="Chapman J.A."/>
            <person name="Shapiro H."/>
            <person name="Aerts A."/>
            <person name="Otillar R.P."/>
            <person name="Terry A.Y."/>
            <person name="Boore J.L."/>
            <person name="Grigoriev I.V."/>
            <person name="Lindberg D.R."/>
            <person name="Seaver E.C."/>
            <person name="Weisblat D.A."/>
            <person name="Putnam N.H."/>
            <person name="Rokhsar D.S."/>
        </authorList>
    </citation>
    <scope>NUCLEOTIDE SEQUENCE [LARGE SCALE GENOMIC DNA]</scope>
</reference>
<dbReference type="EMBL" id="KB201305">
    <property type="protein sequence ID" value="ESO97444.1"/>
    <property type="molecule type" value="Genomic_DNA"/>
</dbReference>
<dbReference type="KEGG" id="lgi:LOTGIDRAFT_159475"/>
<dbReference type="Proteomes" id="UP000030746">
    <property type="component" value="Unassembled WGS sequence"/>
</dbReference>
<evidence type="ECO:0000313" key="3">
    <source>
        <dbReference type="Proteomes" id="UP000030746"/>
    </source>
</evidence>